<reference evidence="1 2" key="1">
    <citation type="submission" date="2016-07" db="EMBL/GenBank/DDBJ databases">
        <authorList>
            <consortium name="Pathogen Informatics"/>
        </authorList>
    </citation>
    <scope>NUCLEOTIDE SEQUENCE [LARGE SCALE GENOMIC DNA]</scope>
</reference>
<protein>
    <submittedName>
        <fullName evidence="1">VIR protein</fullName>
    </submittedName>
</protein>
<dbReference type="VEuPathDB" id="PlasmoDB:PVP01_0001420"/>
<accession>A0A1G4E6H8</accession>
<dbReference type="VEuPathDB" id="PlasmoDB:PVX_112100"/>
<dbReference type="AlphaFoldDB" id="A0A1G4E6H8"/>
<proteinExistence type="predicted"/>
<dbReference type="VEuPathDB" id="PlasmoDB:PVPAM_000033100"/>
<organism evidence="1 2">
    <name type="scientific">Plasmodium vivax</name>
    <name type="common">malaria parasite P. vivax</name>
    <dbReference type="NCBI Taxonomy" id="5855"/>
    <lineage>
        <taxon>Eukaryota</taxon>
        <taxon>Sar</taxon>
        <taxon>Alveolata</taxon>
        <taxon>Apicomplexa</taxon>
        <taxon>Aconoidasida</taxon>
        <taxon>Haemosporida</taxon>
        <taxon>Plasmodiidae</taxon>
        <taxon>Plasmodium</taxon>
        <taxon>Plasmodium (Plasmodium)</taxon>
    </lineage>
</organism>
<dbReference type="VEuPathDB" id="PlasmoDB:PVW1_100010000"/>
<dbReference type="EMBL" id="FLYI01000222">
    <property type="protein sequence ID" value="SCA81957.1"/>
    <property type="molecule type" value="Genomic_DNA"/>
</dbReference>
<sequence>MKSTFQLPNLHDSQCWEYINNIGSTLYMNYYTTVRSSCKNNQNNKCCRDINYYLDLIIGIIRSSKLKEPDKISFINQVENHWNNKFVRVTGYNCKREEEKEGNYSKEKRSILKQLYDVCKDKDMTHFNPVLYDEHLKNKWTVIINSNSYISGDLSFNINGESLTKNGKYKDFLLNYEDFNCTGYDNINLSHILVENEALEQKPLVEVSGSHEDISISHEVSEKIEVIPTFTQEDSVSKTEIGTSGILNLKNLPITFVSLSGISSFFYILYKV</sequence>
<name>A0A1G4E6H8_PLAVI</name>
<evidence type="ECO:0000313" key="2">
    <source>
        <dbReference type="Proteomes" id="UP000305196"/>
    </source>
</evidence>
<evidence type="ECO:0000313" key="1">
    <source>
        <dbReference type="EMBL" id="SCA81957.1"/>
    </source>
</evidence>
<dbReference type="Proteomes" id="UP000305196">
    <property type="component" value="Unassembled WGS sequence"/>
</dbReference>
<gene>
    <name evidence="1" type="ORF">PVC01_000051900</name>
</gene>